<gene>
    <name evidence="2" type="ORF">EA462_13830</name>
</gene>
<comment type="caution">
    <text evidence="2">The sequence shown here is derived from an EMBL/GenBank/DDBJ whole genome shotgun (WGS) entry which is preliminary data.</text>
</comment>
<feature type="domain" description="Aldehyde dehydrogenase" evidence="1">
    <location>
        <begin position="11"/>
        <end position="46"/>
    </location>
</feature>
<dbReference type="InterPro" id="IPR016162">
    <property type="entry name" value="Ald_DH_N"/>
</dbReference>
<dbReference type="InterPro" id="IPR016161">
    <property type="entry name" value="Ald_DH/histidinol_DH"/>
</dbReference>
<evidence type="ECO:0000259" key="1">
    <source>
        <dbReference type="Pfam" id="PF00171"/>
    </source>
</evidence>
<evidence type="ECO:0000313" key="3">
    <source>
        <dbReference type="Proteomes" id="UP000273828"/>
    </source>
</evidence>
<sequence>MDRRDRNVFRGRSGHIIPWISPTLLAAQSIAPALAAGTTVVTNSTGGTVRRLQGEQSGS</sequence>
<keyword evidence="3" id="KW-1185">Reference proteome</keyword>
<dbReference type="AlphaFoldDB" id="A0A3N6LNZ5"/>
<dbReference type="InterPro" id="IPR015590">
    <property type="entry name" value="Aldehyde_DH_dom"/>
</dbReference>
<evidence type="ECO:0000313" key="2">
    <source>
        <dbReference type="EMBL" id="RQG87937.1"/>
    </source>
</evidence>
<dbReference type="RefSeq" id="WP_124179137.1">
    <property type="nucleotide sequence ID" value="NZ_REFY01000005.1"/>
</dbReference>
<accession>A0A3N6LNZ5</accession>
<protein>
    <submittedName>
        <fullName evidence="2">Aldehyde dehydrogenase family protein</fullName>
    </submittedName>
</protein>
<organism evidence="2 3">
    <name type="scientific">Natrarchaeobius halalkaliphilus</name>
    <dbReference type="NCBI Taxonomy" id="1679091"/>
    <lineage>
        <taxon>Archaea</taxon>
        <taxon>Methanobacteriati</taxon>
        <taxon>Methanobacteriota</taxon>
        <taxon>Stenosarchaea group</taxon>
        <taxon>Halobacteria</taxon>
        <taxon>Halobacteriales</taxon>
        <taxon>Natrialbaceae</taxon>
        <taxon>Natrarchaeobius</taxon>
    </lineage>
</organism>
<name>A0A3N6LNZ5_9EURY</name>
<dbReference type="GO" id="GO:0016491">
    <property type="term" value="F:oxidoreductase activity"/>
    <property type="evidence" value="ECO:0007669"/>
    <property type="project" value="InterPro"/>
</dbReference>
<dbReference type="EMBL" id="REFY01000005">
    <property type="protein sequence ID" value="RQG87937.1"/>
    <property type="molecule type" value="Genomic_DNA"/>
</dbReference>
<dbReference type="Pfam" id="PF00171">
    <property type="entry name" value="Aldedh"/>
    <property type="match status" value="1"/>
</dbReference>
<dbReference type="Proteomes" id="UP000273828">
    <property type="component" value="Unassembled WGS sequence"/>
</dbReference>
<reference evidence="2 3" key="1">
    <citation type="submission" date="2018-10" db="EMBL/GenBank/DDBJ databases">
        <title>Natrarchaeobius chitinivorans gen. nov., sp. nov., and Natrarchaeobius haloalkaliphilus sp. nov., alkaliphilic, chitin-utilizing haloarchaea from hypersaline alkaline lakes.</title>
        <authorList>
            <person name="Sorokin D.Y."/>
            <person name="Elcheninov A.G."/>
            <person name="Kostrikina N.A."/>
            <person name="Bale N.J."/>
            <person name="Sinninghe Damste J.S."/>
            <person name="Khijniak T.V."/>
            <person name="Kublanov I.V."/>
            <person name="Toshchakov S.V."/>
        </authorList>
    </citation>
    <scope>NUCLEOTIDE SEQUENCE [LARGE SCALE GENOMIC DNA]</scope>
    <source>
        <strain evidence="2 3">AArcht-Sl</strain>
    </source>
</reference>
<dbReference type="Gene3D" id="3.40.605.10">
    <property type="entry name" value="Aldehyde Dehydrogenase, Chain A, domain 1"/>
    <property type="match status" value="1"/>
</dbReference>
<dbReference type="SUPFAM" id="SSF53720">
    <property type="entry name" value="ALDH-like"/>
    <property type="match status" value="1"/>
</dbReference>
<proteinExistence type="predicted"/>